<evidence type="ECO:0000256" key="7">
    <source>
        <dbReference type="ARBA" id="ARBA00023136"/>
    </source>
</evidence>
<evidence type="ECO:0000256" key="1">
    <source>
        <dbReference type="ARBA" id="ARBA00004651"/>
    </source>
</evidence>
<dbReference type="EMBL" id="JAGQFT010000042">
    <property type="protein sequence ID" value="MBR0562277.1"/>
    <property type="molecule type" value="Genomic_DNA"/>
</dbReference>
<reference evidence="13 14" key="1">
    <citation type="journal article" date="2021" name="Microbiol. Resour. Announc.">
        <title>Draft Genome Sequence of Coralloluteibacterium stylophorae LMG 29479T.</title>
        <authorList>
            <person name="Karlyshev A.V."/>
            <person name="Kudryashova E.B."/>
            <person name="Ariskina E.V."/>
            <person name="Conroy A.P."/>
            <person name="Abidueva E.Y."/>
        </authorList>
    </citation>
    <scope>NUCLEOTIDE SEQUENCE [LARGE SCALE GENOMIC DNA]</scope>
    <source>
        <strain evidence="13 14">LMG 29479</strain>
    </source>
</reference>
<keyword evidence="4" id="KW-0145">Chemotaxis</keyword>
<keyword evidence="7" id="KW-0472">Membrane</keyword>
<dbReference type="SMART" id="SM00283">
    <property type="entry name" value="MA"/>
    <property type="match status" value="1"/>
</dbReference>
<evidence type="ECO:0000256" key="4">
    <source>
        <dbReference type="ARBA" id="ARBA00022500"/>
    </source>
</evidence>
<dbReference type="PANTHER" id="PTHR32089">
    <property type="entry name" value="METHYL-ACCEPTING CHEMOTAXIS PROTEIN MCPB"/>
    <property type="match status" value="1"/>
</dbReference>
<keyword evidence="5" id="KW-0812">Transmembrane</keyword>
<evidence type="ECO:0000313" key="13">
    <source>
        <dbReference type="EMBL" id="MBS7457267.1"/>
    </source>
</evidence>
<name>A0A8J7VSS4_9GAMM</name>
<feature type="domain" description="Methyl-accepting transducer" evidence="11">
    <location>
        <begin position="142"/>
        <end position="315"/>
    </location>
</feature>
<reference evidence="12" key="2">
    <citation type="submission" date="2021-04" db="EMBL/GenBank/DDBJ databases">
        <authorList>
            <person name="Karlyshev A.V."/>
        </authorList>
    </citation>
    <scope>NUCLEOTIDE SEQUENCE</scope>
    <source>
        <strain evidence="12">LMG 29479</strain>
    </source>
</reference>
<dbReference type="GO" id="GO:0005886">
    <property type="term" value="C:plasma membrane"/>
    <property type="evidence" value="ECO:0007669"/>
    <property type="project" value="UniProtKB-SubCell"/>
</dbReference>
<comment type="subcellular location">
    <subcellularLocation>
        <location evidence="1">Cell membrane</location>
        <topology evidence="1">Multi-pass membrane protein</topology>
    </subcellularLocation>
</comment>
<dbReference type="InterPro" id="IPR004089">
    <property type="entry name" value="MCPsignal_dom"/>
</dbReference>
<dbReference type="Proteomes" id="UP000675747">
    <property type="component" value="Unassembled WGS sequence"/>
</dbReference>
<dbReference type="GO" id="GO:0006935">
    <property type="term" value="P:chemotaxis"/>
    <property type="evidence" value="ECO:0007669"/>
    <property type="project" value="UniProtKB-KW"/>
</dbReference>
<evidence type="ECO:0000313" key="12">
    <source>
        <dbReference type="EMBL" id="MBR0562277.1"/>
    </source>
</evidence>
<evidence type="ECO:0000256" key="5">
    <source>
        <dbReference type="ARBA" id="ARBA00022692"/>
    </source>
</evidence>
<feature type="compositionally biased region" description="Basic and acidic residues" evidence="10">
    <location>
        <begin position="260"/>
        <end position="270"/>
    </location>
</feature>
<dbReference type="PROSITE" id="PS50111">
    <property type="entry name" value="CHEMOTAXIS_TRANSDUC_2"/>
    <property type="match status" value="1"/>
</dbReference>
<keyword evidence="3" id="KW-0488">Methylation</keyword>
<dbReference type="SUPFAM" id="SSF58104">
    <property type="entry name" value="Methyl-accepting chemotaxis protein (MCP) signaling domain"/>
    <property type="match status" value="1"/>
</dbReference>
<dbReference type="Gene3D" id="1.10.287.950">
    <property type="entry name" value="Methyl-accepting chemotaxis protein"/>
    <property type="match status" value="1"/>
</dbReference>
<evidence type="ECO:0000259" key="11">
    <source>
        <dbReference type="PROSITE" id="PS50111"/>
    </source>
</evidence>
<evidence type="ECO:0000256" key="10">
    <source>
        <dbReference type="SAM" id="MobiDB-lite"/>
    </source>
</evidence>
<evidence type="ECO:0000256" key="8">
    <source>
        <dbReference type="ARBA" id="ARBA00023224"/>
    </source>
</evidence>
<dbReference type="Pfam" id="PF00015">
    <property type="entry name" value="MCPsignal"/>
    <property type="match status" value="1"/>
</dbReference>
<keyword evidence="8 9" id="KW-0807">Transducer</keyword>
<keyword evidence="14" id="KW-1185">Reference proteome</keyword>
<protein>
    <submittedName>
        <fullName evidence="12">Chemotaxis protein</fullName>
    </submittedName>
</protein>
<evidence type="ECO:0000313" key="14">
    <source>
        <dbReference type="Proteomes" id="UP000675747"/>
    </source>
</evidence>
<proteinExistence type="predicted"/>
<gene>
    <name evidence="13" type="ORF">KB893_008965</name>
    <name evidence="12" type="ORF">KB893_07065</name>
</gene>
<sequence length="395" mass="43128">MHASLPIRLAPPVALTVLMAVAEGLGWSTPVRLAILTTLSLAWGTFAWWSLAGRVRRSPDEEKLVREQDALLNDLRTFVGNEVEGSRHEIDRTRTLIREAVAQLGTAFDAMNRKSREQGNAIGRIVDRSDAEHGGVDFARFALHASKQMEQLVAALEDVSGQSNATVHHIDAMAQHLDGIFSLLEDVKSIADQTNLLALNAAIEAARAGEAGRGFAVVADEVRNLSERSTAFNEQIRKLAHSSRDAVTKVRESVTQMASRDLDRSKEARSESASMLKQVDAMNDTLAQGMRDISSCGNAVSGSVAEAVRALQFEDIANQALGSALVHIERLGNINREASALQELLHRAGAADAGDLLPMLRQIGQRLREQRTEWERPIHKPVSQQSMVAGEIELF</sequence>
<keyword evidence="6" id="KW-1133">Transmembrane helix</keyword>
<evidence type="ECO:0000256" key="2">
    <source>
        <dbReference type="ARBA" id="ARBA00022475"/>
    </source>
</evidence>
<dbReference type="AlphaFoldDB" id="A0A8J7VSS4"/>
<evidence type="ECO:0000256" key="3">
    <source>
        <dbReference type="ARBA" id="ARBA00022481"/>
    </source>
</evidence>
<accession>A0A8J7VSS4</accession>
<evidence type="ECO:0000256" key="9">
    <source>
        <dbReference type="PROSITE-ProRule" id="PRU00284"/>
    </source>
</evidence>
<dbReference type="GO" id="GO:0007165">
    <property type="term" value="P:signal transduction"/>
    <property type="evidence" value="ECO:0007669"/>
    <property type="project" value="UniProtKB-KW"/>
</dbReference>
<dbReference type="PANTHER" id="PTHR32089:SF39">
    <property type="entry name" value="METHYL-ACCEPTING CHEMOTAXIS PROTEIN HLYB"/>
    <property type="match status" value="1"/>
</dbReference>
<feature type="region of interest" description="Disordered" evidence="10">
    <location>
        <begin position="252"/>
        <end position="276"/>
    </location>
</feature>
<comment type="caution">
    <text evidence="12">The sequence shown here is derived from an EMBL/GenBank/DDBJ whole genome shotgun (WGS) entry which is preliminary data.</text>
</comment>
<dbReference type="EMBL" id="JAGQFT020000005">
    <property type="protein sequence ID" value="MBS7457267.1"/>
    <property type="molecule type" value="Genomic_DNA"/>
</dbReference>
<keyword evidence="2" id="KW-1003">Cell membrane</keyword>
<organism evidence="12">
    <name type="scientific">Coralloluteibacterium stylophorae</name>
    <dbReference type="NCBI Taxonomy" id="1776034"/>
    <lineage>
        <taxon>Bacteria</taxon>
        <taxon>Pseudomonadati</taxon>
        <taxon>Pseudomonadota</taxon>
        <taxon>Gammaproteobacteria</taxon>
        <taxon>Lysobacterales</taxon>
        <taxon>Lysobacteraceae</taxon>
        <taxon>Coralloluteibacterium</taxon>
    </lineage>
</organism>
<dbReference type="RefSeq" id="WP_211926222.1">
    <property type="nucleotide sequence ID" value="NZ_JAGQFT020000005.1"/>
</dbReference>
<evidence type="ECO:0000256" key="6">
    <source>
        <dbReference type="ARBA" id="ARBA00022989"/>
    </source>
</evidence>